<reference evidence="1 2" key="1">
    <citation type="submission" date="2019-10" db="EMBL/GenBank/DDBJ databases">
        <authorList>
            <person name="Palmer J.M."/>
        </authorList>
    </citation>
    <scope>NUCLEOTIDE SEQUENCE [LARGE SCALE GENOMIC DNA]</scope>
    <source>
        <strain evidence="1 2">TWF694</strain>
    </source>
</reference>
<evidence type="ECO:0000313" key="1">
    <source>
        <dbReference type="EMBL" id="KAK6542394.1"/>
    </source>
</evidence>
<organism evidence="1 2">
    <name type="scientific">Orbilia ellipsospora</name>
    <dbReference type="NCBI Taxonomy" id="2528407"/>
    <lineage>
        <taxon>Eukaryota</taxon>
        <taxon>Fungi</taxon>
        <taxon>Dikarya</taxon>
        <taxon>Ascomycota</taxon>
        <taxon>Pezizomycotina</taxon>
        <taxon>Orbiliomycetes</taxon>
        <taxon>Orbiliales</taxon>
        <taxon>Orbiliaceae</taxon>
        <taxon>Orbilia</taxon>
    </lineage>
</organism>
<dbReference type="EMBL" id="JAVHJO010000002">
    <property type="protein sequence ID" value="KAK6542394.1"/>
    <property type="molecule type" value="Genomic_DNA"/>
</dbReference>
<sequence>MREAKTEWPSRVYFDLFVRSADLITQSVSAVRYMSLRAHELSFNTYTPIRSLWNLMVLRVPNWKGFEVSFTTGPEPSAQDIEEIQIGMTLWGLTQIAALGRALADHAQAMLNMRITRILINTAPDDEGLEHGSFQILLILMPKTYS</sequence>
<proteinExistence type="predicted"/>
<protein>
    <submittedName>
        <fullName evidence="1">Uncharacterized protein</fullName>
    </submittedName>
</protein>
<gene>
    <name evidence="1" type="ORF">TWF694_006349</name>
</gene>
<comment type="caution">
    <text evidence="1">The sequence shown here is derived from an EMBL/GenBank/DDBJ whole genome shotgun (WGS) entry which is preliminary data.</text>
</comment>
<name>A0AAV9XJT2_9PEZI</name>
<evidence type="ECO:0000313" key="2">
    <source>
        <dbReference type="Proteomes" id="UP001365542"/>
    </source>
</evidence>
<accession>A0AAV9XJT2</accession>
<dbReference type="Proteomes" id="UP001365542">
    <property type="component" value="Unassembled WGS sequence"/>
</dbReference>
<dbReference type="AlphaFoldDB" id="A0AAV9XJT2"/>
<keyword evidence="2" id="KW-1185">Reference proteome</keyword>